<evidence type="ECO:0000313" key="3">
    <source>
        <dbReference type="Proteomes" id="UP000680067"/>
    </source>
</evidence>
<protein>
    <submittedName>
        <fullName evidence="2">Uncharacterized protein</fullName>
    </submittedName>
</protein>
<name>A0A941DNK7_9BURK</name>
<dbReference type="EMBL" id="JAGSPN010000011">
    <property type="protein sequence ID" value="MBR7783329.1"/>
    <property type="molecule type" value="Genomic_DNA"/>
</dbReference>
<evidence type="ECO:0000256" key="1">
    <source>
        <dbReference type="SAM" id="Coils"/>
    </source>
</evidence>
<proteinExistence type="predicted"/>
<organism evidence="2 3">
    <name type="scientific">Undibacterium luofuense</name>
    <dbReference type="NCBI Taxonomy" id="2828733"/>
    <lineage>
        <taxon>Bacteria</taxon>
        <taxon>Pseudomonadati</taxon>
        <taxon>Pseudomonadota</taxon>
        <taxon>Betaproteobacteria</taxon>
        <taxon>Burkholderiales</taxon>
        <taxon>Oxalobacteraceae</taxon>
        <taxon>Undibacterium</taxon>
    </lineage>
</organism>
<reference evidence="2" key="1">
    <citation type="submission" date="2021-04" db="EMBL/GenBank/DDBJ databases">
        <title>novel species isolated from subtropical streams in China.</title>
        <authorList>
            <person name="Lu H."/>
        </authorList>
    </citation>
    <scope>NUCLEOTIDE SEQUENCE</scope>
    <source>
        <strain evidence="2">LFS511W</strain>
    </source>
</reference>
<dbReference type="RefSeq" id="WP_212688615.1">
    <property type="nucleotide sequence ID" value="NZ_JAGSPN010000011.1"/>
</dbReference>
<keyword evidence="1" id="KW-0175">Coiled coil</keyword>
<sequence>MKYHDVQKRPLTYLEKIMTKSKLEVNLKDAVLNHKKKLADIQTLNRLIAESKIEISDVALSAATVALEDCTVRHALNEATADELEQCKQALIAEENAYQSAKRAQKESEMKQAGFRRRLDAIEQEALDEREKVKQLEIEWLALQISDAEDVYFAAAEKLRNSYRRIMACAKAMAQRDAVASASVVYSAEIMIPAIGSECMMNALPGENRAGGYYFREVRPVAEFGATNIEAELNAISDVNSDIGSTLKKMVGSLSSGIKASAV</sequence>
<keyword evidence="3" id="KW-1185">Reference proteome</keyword>
<evidence type="ECO:0000313" key="2">
    <source>
        <dbReference type="EMBL" id="MBR7783329.1"/>
    </source>
</evidence>
<comment type="caution">
    <text evidence="2">The sequence shown here is derived from an EMBL/GenBank/DDBJ whole genome shotgun (WGS) entry which is preliminary data.</text>
</comment>
<gene>
    <name evidence="2" type="ORF">KDM89_14335</name>
</gene>
<dbReference type="AlphaFoldDB" id="A0A941DNK7"/>
<dbReference type="Proteomes" id="UP000680067">
    <property type="component" value="Unassembled WGS sequence"/>
</dbReference>
<feature type="coiled-coil region" evidence="1">
    <location>
        <begin position="84"/>
        <end position="139"/>
    </location>
</feature>
<accession>A0A941DNK7</accession>